<evidence type="ECO:0000313" key="15">
    <source>
        <dbReference type="Proteomes" id="UP000007435"/>
    </source>
</evidence>
<gene>
    <name evidence="14" type="ordered locus">Lbys_0866</name>
</gene>
<dbReference type="STRING" id="649349.Lbys_0866"/>
<accession>E4RR17</accession>
<evidence type="ECO:0000313" key="14">
    <source>
        <dbReference type="EMBL" id="ADQ16612.1"/>
    </source>
</evidence>
<feature type="chain" id="PRO_5003186869" evidence="11">
    <location>
        <begin position="19"/>
        <end position="726"/>
    </location>
</feature>
<evidence type="ECO:0000256" key="6">
    <source>
        <dbReference type="ARBA" id="ARBA00023077"/>
    </source>
</evidence>
<keyword evidence="4" id="KW-0812">Transmembrane</keyword>
<dbReference type="GO" id="GO:0009279">
    <property type="term" value="C:cell outer membrane"/>
    <property type="evidence" value="ECO:0007669"/>
    <property type="project" value="UniProtKB-SubCell"/>
</dbReference>
<keyword evidence="15" id="KW-1185">Reference proteome</keyword>
<feature type="signal peptide" evidence="11">
    <location>
        <begin position="1"/>
        <end position="18"/>
    </location>
</feature>
<dbReference type="SUPFAM" id="SSF49464">
    <property type="entry name" value="Carboxypeptidase regulatory domain-like"/>
    <property type="match status" value="1"/>
</dbReference>
<evidence type="ECO:0000256" key="10">
    <source>
        <dbReference type="RuleBase" id="RU003357"/>
    </source>
</evidence>
<reference key="1">
    <citation type="submission" date="2010-11" db="EMBL/GenBank/DDBJ databases">
        <title>The complete genome of Leadbetterella byssophila DSM 17132.</title>
        <authorList>
            <consortium name="US DOE Joint Genome Institute (JGI-PGF)"/>
            <person name="Lucas S."/>
            <person name="Copeland A."/>
            <person name="Lapidus A."/>
            <person name="Glavina del Rio T."/>
            <person name="Dalin E."/>
            <person name="Tice H."/>
            <person name="Bruce D."/>
            <person name="Goodwin L."/>
            <person name="Pitluck S."/>
            <person name="Kyrpides N."/>
            <person name="Mavromatis K."/>
            <person name="Ivanova N."/>
            <person name="Teshima H."/>
            <person name="Brettin T."/>
            <person name="Detter J.C."/>
            <person name="Han C."/>
            <person name="Tapia R."/>
            <person name="Land M."/>
            <person name="Hauser L."/>
            <person name="Markowitz V."/>
            <person name="Cheng J.-F."/>
            <person name="Hugenholtz P."/>
            <person name="Woyke T."/>
            <person name="Wu D."/>
            <person name="Tindall B."/>
            <person name="Pomrenke H.G."/>
            <person name="Brambilla E."/>
            <person name="Klenk H.-P."/>
            <person name="Eisen J.A."/>
        </authorList>
    </citation>
    <scope>NUCLEOTIDE SEQUENCE [LARGE SCALE GENOMIC DNA]</scope>
    <source>
        <strain>DSM 17132</strain>
    </source>
</reference>
<sequence length="726" mass="82098">MKIKLFIYCIILSLNATAQSIKGKVSDATNSALIGVNVSWVGDPGSAVMTDENGMFSIVKSNSTNLLSFSYLGFKPDTLKIIEDKFYVMVLQEVQNDLDEVVVKSAGVVLDKMSPIHTQIITSKELVKAACCNLSESFETNASISVGNTDAVTGSRQIQLLGMSGSYVQTTLENIPGIRGLGQTFGMNYIPGTWIQSIDIGKGVGSVLTGYENMVGQVNVELHKPDNMDPLFINMYVNNFGRTEGNINLSKKSKKWSTALITHGSFLASEIDQNKDKFRDLPKYNQINAINRWKYSGEKFMAQFGIRYLNENREGGQTGFKKGVSDLYGFTNHTQRIEGFTKTALLFPNAPYRGLGLILNASYHDSDSKFGKTPYTGTQNTLYGNLIYQDILGNTNHSYKSGVSFLKDEFKEQYTGIYLDRNELVPGVFFEYNYKYLDRTSILIGVRNDFHNLYGNYFTPRIHVMQSLGNNHTFRLSAGKGYRTPNPFAEGYGMLVSNRTVRLLEDLRPEETWTFGGSYVYQWSPQLSISGEFYHTRFQNQMIVDMEHDGYLFFYNLEGKSRTNSALIELNYGPVNRWEVKMGYRYVNNKQTLGKPMGEKVLMDKMFLPKDRLLVNVAYSLPYERWKFDATLHVNGKQRIPMEHSSMSYYDMKTEFAPVYANVNAQITRNFPQLEVYLGGENLTGFKQKNPIIGTENPFGPTFDAGRIWGPVTGATVYTGFRYKMK</sequence>
<evidence type="ECO:0000256" key="8">
    <source>
        <dbReference type="ARBA" id="ARBA00023170"/>
    </source>
</evidence>
<dbReference type="InterPro" id="IPR039426">
    <property type="entry name" value="TonB-dep_rcpt-like"/>
</dbReference>
<feature type="domain" description="TonB-dependent receptor plug" evidence="13">
    <location>
        <begin position="114"/>
        <end position="215"/>
    </location>
</feature>
<dbReference type="GO" id="GO:0015344">
    <property type="term" value="F:siderophore uptake transmembrane transporter activity"/>
    <property type="evidence" value="ECO:0007669"/>
    <property type="project" value="TreeGrafter"/>
</dbReference>
<reference evidence="14 15" key="2">
    <citation type="journal article" date="2011" name="Stand. Genomic Sci.">
        <title>Complete genome sequence of Leadbetterella byssophila type strain (4M15).</title>
        <authorList>
            <person name="Abt B."/>
            <person name="Teshima H."/>
            <person name="Lucas S."/>
            <person name="Lapidus A."/>
            <person name="Del Rio T.G."/>
            <person name="Nolan M."/>
            <person name="Tice H."/>
            <person name="Cheng J.F."/>
            <person name="Pitluck S."/>
            <person name="Liolios K."/>
            <person name="Pagani I."/>
            <person name="Ivanova N."/>
            <person name="Mavromatis K."/>
            <person name="Pati A."/>
            <person name="Tapia R."/>
            <person name="Han C."/>
            <person name="Goodwin L."/>
            <person name="Chen A."/>
            <person name="Palaniappan K."/>
            <person name="Land M."/>
            <person name="Hauser L."/>
            <person name="Chang Y.J."/>
            <person name="Jeffries C.D."/>
            <person name="Rohde M."/>
            <person name="Goker M."/>
            <person name="Tindall B.J."/>
            <person name="Detter J.C."/>
            <person name="Woyke T."/>
            <person name="Bristow J."/>
            <person name="Eisen J.A."/>
            <person name="Markowitz V."/>
            <person name="Hugenholtz P."/>
            <person name="Klenk H.P."/>
            <person name="Kyrpides N.C."/>
        </authorList>
    </citation>
    <scope>NUCLEOTIDE SEQUENCE [LARGE SCALE GENOMIC DNA]</scope>
    <source>
        <strain evidence="15">DSM 17132 / JCM 16389 / KACC 11308 / NBRC 106382 / 4M15</strain>
    </source>
</reference>
<evidence type="ECO:0000259" key="13">
    <source>
        <dbReference type="Pfam" id="PF07715"/>
    </source>
</evidence>
<dbReference type="Gene3D" id="2.40.170.20">
    <property type="entry name" value="TonB-dependent receptor, beta-barrel domain"/>
    <property type="match status" value="1"/>
</dbReference>
<keyword evidence="6 10" id="KW-0798">TonB box</keyword>
<dbReference type="RefSeq" id="WP_013407663.1">
    <property type="nucleotide sequence ID" value="NC_014655.1"/>
</dbReference>
<evidence type="ECO:0000256" key="2">
    <source>
        <dbReference type="ARBA" id="ARBA00022448"/>
    </source>
</evidence>
<evidence type="ECO:0000259" key="12">
    <source>
        <dbReference type="Pfam" id="PF00593"/>
    </source>
</evidence>
<evidence type="ECO:0000256" key="1">
    <source>
        <dbReference type="ARBA" id="ARBA00004571"/>
    </source>
</evidence>
<evidence type="ECO:0000256" key="5">
    <source>
        <dbReference type="ARBA" id="ARBA00022729"/>
    </source>
</evidence>
<dbReference type="InterPro" id="IPR037066">
    <property type="entry name" value="Plug_dom_sf"/>
</dbReference>
<protein>
    <submittedName>
        <fullName evidence="14">TonB-dependent receptor</fullName>
    </submittedName>
</protein>
<dbReference type="SUPFAM" id="SSF56935">
    <property type="entry name" value="Porins"/>
    <property type="match status" value="1"/>
</dbReference>
<dbReference type="Pfam" id="PF00593">
    <property type="entry name" value="TonB_dep_Rec_b-barrel"/>
    <property type="match status" value="1"/>
</dbReference>
<name>E4RR17_LEAB4</name>
<feature type="domain" description="TonB-dependent receptor-like beta-barrel" evidence="12">
    <location>
        <begin position="308"/>
        <end position="683"/>
    </location>
</feature>
<evidence type="ECO:0000256" key="3">
    <source>
        <dbReference type="ARBA" id="ARBA00022452"/>
    </source>
</evidence>
<dbReference type="Gene3D" id="2.170.130.10">
    <property type="entry name" value="TonB-dependent receptor, plug domain"/>
    <property type="match status" value="1"/>
</dbReference>
<dbReference type="Proteomes" id="UP000007435">
    <property type="component" value="Chromosome"/>
</dbReference>
<dbReference type="InterPro" id="IPR036942">
    <property type="entry name" value="Beta-barrel_TonB_sf"/>
</dbReference>
<dbReference type="Pfam" id="PF13715">
    <property type="entry name" value="CarbopepD_reg_2"/>
    <property type="match status" value="1"/>
</dbReference>
<comment type="similarity">
    <text evidence="10">Belongs to the TonB-dependent receptor family.</text>
</comment>
<dbReference type="PANTHER" id="PTHR30069:SF29">
    <property type="entry name" value="HEMOGLOBIN AND HEMOGLOBIN-HAPTOGLOBIN-BINDING PROTEIN 1-RELATED"/>
    <property type="match status" value="1"/>
</dbReference>
<keyword evidence="2" id="KW-0813">Transport</keyword>
<keyword evidence="9" id="KW-0998">Cell outer membrane</keyword>
<evidence type="ECO:0000256" key="9">
    <source>
        <dbReference type="ARBA" id="ARBA00023237"/>
    </source>
</evidence>
<dbReference type="HOGENOM" id="CLU_012669_0_0_10"/>
<organism evidence="14 15">
    <name type="scientific">Leadbetterella byssophila (strain DSM 17132 / JCM 16389 / KACC 11308 / NBRC 106382 / 4M15)</name>
    <dbReference type="NCBI Taxonomy" id="649349"/>
    <lineage>
        <taxon>Bacteria</taxon>
        <taxon>Pseudomonadati</taxon>
        <taxon>Bacteroidota</taxon>
        <taxon>Cytophagia</taxon>
        <taxon>Cytophagales</taxon>
        <taxon>Leadbetterellaceae</taxon>
        <taxon>Leadbetterella</taxon>
    </lineage>
</organism>
<dbReference type="EMBL" id="CP002305">
    <property type="protein sequence ID" value="ADQ16612.1"/>
    <property type="molecule type" value="Genomic_DNA"/>
</dbReference>
<dbReference type="eggNOG" id="COG4771">
    <property type="taxonomic scope" value="Bacteria"/>
</dbReference>
<evidence type="ECO:0000256" key="4">
    <source>
        <dbReference type="ARBA" id="ARBA00022692"/>
    </source>
</evidence>
<dbReference type="PANTHER" id="PTHR30069">
    <property type="entry name" value="TONB-DEPENDENT OUTER MEMBRANE RECEPTOR"/>
    <property type="match status" value="1"/>
</dbReference>
<dbReference type="GO" id="GO:0044718">
    <property type="term" value="P:siderophore transmembrane transport"/>
    <property type="evidence" value="ECO:0007669"/>
    <property type="project" value="TreeGrafter"/>
</dbReference>
<dbReference type="InterPro" id="IPR012910">
    <property type="entry name" value="Plug_dom"/>
</dbReference>
<keyword evidence="3" id="KW-1134">Transmembrane beta strand</keyword>
<dbReference type="AlphaFoldDB" id="E4RR17"/>
<evidence type="ECO:0000256" key="11">
    <source>
        <dbReference type="SAM" id="SignalP"/>
    </source>
</evidence>
<evidence type="ECO:0000256" key="7">
    <source>
        <dbReference type="ARBA" id="ARBA00023136"/>
    </source>
</evidence>
<dbReference type="Pfam" id="PF07715">
    <property type="entry name" value="Plug"/>
    <property type="match status" value="1"/>
</dbReference>
<dbReference type="KEGG" id="lby:Lbys_0866"/>
<proteinExistence type="inferred from homology"/>
<dbReference type="OrthoDB" id="1109239at2"/>
<dbReference type="InterPro" id="IPR008969">
    <property type="entry name" value="CarboxyPept-like_regulatory"/>
</dbReference>
<comment type="subcellular location">
    <subcellularLocation>
        <location evidence="1">Cell outer membrane</location>
        <topology evidence="1">Multi-pass membrane protein</topology>
    </subcellularLocation>
</comment>
<keyword evidence="5 11" id="KW-0732">Signal</keyword>
<keyword evidence="8 14" id="KW-0675">Receptor</keyword>
<dbReference type="InterPro" id="IPR000531">
    <property type="entry name" value="Beta-barrel_TonB"/>
</dbReference>
<keyword evidence="7 10" id="KW-0472">Membrane</keyword>